<proteinExistence type="predicted"/>
<dbReference type="InterPro" id="IPR029068">
    <property type="entry name" value="Glyas_Bleomycin-R_OHBP_Dase"/>
</dbReference>
<dbReference type="Proteomes" id="UP001652503">
    <property type="component" value="Unassembled WGS sequence"/>
</dbReference>
<comment type="caution">
    <text evidence="2">The sequence shown here is derived from an EMBL/GenBank/DDBJ whole genome shotgun (WGS) entry which is preliminary data.</text>
</comment>
<protein>
    <submittedName>
        <fullName evidence="2">Glyoxalase</fullName>
    </submittedName>
</protein>
<dbReference type="RefSeq" id="WP_263720339.1">
    <property type="nucleotide sequence ID" value="NZ_JAOWLA010000003.1"/>
</dbReference>
<reference evidence="2 3" key="1">
    <citation type="submission" date="2022-10" db="EMBL/GenBank/DDBJ databases">
        <title>Defluviimonas sp. nov., isolated from ocean surface water.</title>
        <authorList>
            <person name="He W."/>
            <person name="Wang L."/>
            <person name="Zhang D.-F."/>
        </authorList>
    </citation>
    <scope>NUCLEOTIDE SEQUENCE [LARGE SCALE GENOMIC DNA]</scope>
    <source>
        <strain evidence="2 3">WL0075</strain>
    </source>
</reference>
<dbReference type="InterPro" id="IPR037523">
    <property type="entry name" value="VOC_core"/>
</dbReference>
<name>A0ABT2YYD5_9RHOB</name>
<organism evidence="2 3">
    <name type="scientific">Albidovulum sediminicola</name>
    <dbReference type="NCBI Taxonomy" id="2984331"/>
    <lineage>
        <taxon>Bacteria</taxon>
        <taxon>Pseudomonadati</taxon>
        <taxon>Pseudomonadota</taxon>
        <taxon>Alphaproteobacteria</taxon>
        <taxon>Rhodobacterales</taxon>
        <taxon>Paracoccaceae</taxon>
        <taxon>Albidovulum</taxon>
    </lineage>
</organism>
<dbReference type="EMBL" id="JAOWLA010000003">
    <property type="protein sequence ID" value="MCV2863868.1"/>
    <property type="molecule type" value="Genomic_DNA"/>
</dbReference>
<evidence type="ECO:0000313" key="3">
    <source>
        <dbReference type="Proteomes" id="UP001652503"/>
    </source>
</evidence>
<evidence type="ECO:0000313" key="2">
    <source>
        <dbReference type="EMBL" id="MCV2863868.1"/>
    </source>
</evidence>
<keyword evidence="3" id="KW-1185">Reference proteome</keyword>
<gene>
    <name evidence="2" type="ORF">OE647_03835</name>
</gene>
<accession>A0ABT2YYD5</accession>
<evidence type="ECO:0000259" key="1">
    <source>
        <dbReference type="PROSITE" id="PS51819"/>
    </source>
</evidence>
<dbReference type="PROSITE" id="PS51819">
    <property type="entry name" value="VOC"/>
    <property type="match status" value="1"/>
</dbReference>
<sequence length="140" mass="14867">MDYETVSAGNFGRGLTGLGLNLIVRDVRAEAAFLTAVFGMTAHRLSRDFAIMTYEGAVFQLHSDGTFGAHPLLGLLPEAGARGAGIEIRLYETDPDAAAARAEAAEGAIVLQAPADKPHGLRECVILCPNGYAWVPSRRL</sequence>
<dbReference type="Gene3D" id="3.10.180.10">
    <property type="entry name" value="2,3-Dihydroxybiphenyl 1,2-Dioxygenase, domain 1"/>
    <property type="match status" value="1"/>
</dbReference>
<feature type="domain" description="VOC" evidence="1">
    <location>
        <begin position="14"/>
        <end position="139"/>
    </location>
</feature>
<dbReference type="SUPFAM" id="SSF54593">
    <property type="entry name" value="Glyoxalase/Bleomycin resistance protein/Dihydroxybiphenyl dioxygenase"/>
    <property type="match status" value="1"/>
</dbReference>